<dbReference type="GO" id="GO:0003735">
    <property type="term" value="F:structural constituent of ribosome"/>
    <property type="evidence" value="ECO:0007669"/>
    <property type="project" value="InterPro"/>
</dbReference>
<evidence type="ECO:0000256" key="1">
    <source>
        <dbReference type="ARBA" id="ARBA00007596"/>
    </source>
</evidence>
<sequence>MGVLGHLYACISILLLAALSSATCFNPLSPGARQNAYDRPTTRFEIGAKRRKSARVLITLECTEARKLGLQPSRYYTSKNKANTPERLELMKYNKYLRRHTLHKEIR</sequence>
<dbReference type="GO" id="GO:0005840">
    <property type="term" value="C:ribosome"/>
    <property type="evidence" value="ECO:0007669"/>
    <property type="project" value="UniProtKB-KW"/>
</dbReference>
<dbReference type="RefSeq" id="XP_012770050.1">
    <property type="nucleotide sequence ID" value="XM_012914596.1"/>
</dbReference>
<keyword evidence="6" id="KW-1185">Reference proteome</keyword>
<name>A0A061DE12_BABBI</name>
<feature type="chain" id="PRO_5001595745" evidence="4">
    <location>
        <begin position="25"/>
        <end position="107"/>
    </location>
</feature>
<keyword evidence="3" id="KW-0687">Ribonucleoprotein</keyword>
<evidence type="ECO:0000313" key="6">
    <source>
        <dbReference type="Proteomes" id="UP000033188"/>
    </source>
</evidence>
<reference evidence="6" key="1">
    <citation type="journal article" date="2014" name="Nucleic Acids Res.">
        <title>The evolutionary dynamics of variant antigen genes in Babesia reveal a history of genomic innovation underlying host-parasite interaction.</title>
        <authorList>
            <person name="Jackson A.P."/>
            <person name="Otto T.D."/>
            <person name="Darby A."/>
            <person name="Ramaprasad A."/>
            <person name="Xia D."/>
            <person name="Echaide I.E."/>
            <person name="Farber M."/>
            <person name="Gahlot S."/>
            <person name="Gamble J."/>
            <person name="Gupta D."/>
            <person name="Gupta Y."/>
            <person name="Jackson L."/>
            <person name="Malandrin L."/>
            <person name="Malas T.B."/>
            <person name="Moussa E."/>
            <person name="Nair M."/>
            <person name="Reid A.J."/>
            <person name="Sanders M."/>
            <person name="Sharma J."/>
            <person name="Tracey A."/>
            <person name="Quail M.A."/>
            <person name="Weir W."/>
            <person name="Wastling J.M."/>
            <person name="Hall N."/>
            <person name="Willadsen P."/>
            <person name="Lingelbach K."/>
            <person name="Shiels B."/>
            <person name="Tait A."/>
            <person name="Berriman M."/>
            <person name="Allred D.R."/>
            <person name="Pain A."/>
        </authorList>
    </citation>
    <scope>NUCLEOTIDE SEQUENCE [LARGE SCALE GENOMIC DNA]</scope>
    <source>
        <strain evidence="6">Bond</strain>
    </source>
</reference>
<dbReference type="STRING" id="5866.A0A061DE12"/>
<gene>
    <name evidence="5" type="ORF">BBBOND_0403520</name>
</gene>
<accession>A0A061DE12</accession>
<keyword evidence="2 5" id="KW-0689">Ribosomal protein</keyword>
<dbReference type="PANTHER" id="PTHR43168">
    <property type="entry name" value="50S RIBOSOMAL PROTEIN L33, CHLOROPLASTIC"/>
    <property type="match status" value="1"/>
</dbReference>
<dbReference type="GO" id="GO:1990904">
    <property type="term" value="C:ribonucleoprotein complex"/>
    <property type="evidence" value="ECO:0007669"/>
    <property type="project" value="UniProtKB-KW"/>
</dbReference>
<dbReference type="InterPro" id="IPR038584">
    <property type="entry name" value="Ribosomal_bL33_sf"/>
</dbReference>
<dbReference type="GO" id="GO:0006412">
    <property type="term" value="P:translation"/>
    <property type="evidence" value="ECO:0007669"/>
    <property type="project" value="InterPro"/>
</dbReference>
<dbReference type="HAMAP" id="MF_00294">
    <property type="entry name" value="Ribosomal_bL33"/>
    <property type="match status" value="1"/>
</dbReference>
<dbReference type="OrthoDB" id="361870at2759"/>
<dbReference type="Gene3D" id="2.20.28.120">
    <property type="entry name" value="Ribosomal protein L33"/>
    <property type="match status" value="1"/>
</dbReference>
<dbReference type="NCBIfam" id="NF001764">
    <property type="entry name" value="PRK00504.1"/>
    <property type="match status" value="1"/>
</dbReference>
<dbReference type="KEGG" id="bbig:BBBOND_0403520"/>
<evidence type="ECO:0000256" key="2">
    <source>
        <dbReference type="ARBA" id="ARBA00022980"/>
    </source>
</evidence>
<dbReference type="Proteomes" id="UP000033188">
    <property type="component" value="Chromosome 4"/>
</dbReference>
<evidence type="ECO:0000256" key="4">
    <source>
        <dbReference type="SAM" id="SignalP"/>
    </source>
</evidence>
<protein>
    <submittedName>
        <fullName evidence="5">50S ribosomal protein L33, putative</fullName>
    </submittedName>
</protein>
<proteinExistence type="inferred from homology"/>
<comment type="similarity">
    <text evidence="1">Belongs to the bacterial ribosomal protein bL33 family.</text>
</comment>
<dbReference type="GO" id="GO:0005737">
    <property type="term" value="C:cytoplasm"/>
    <property type="evidence" value="ECO:0007669"/>
    <property type="project" value="UniProtKB-ARBA"/>
</dbReference>
<dbReference type="PANTHER" id="PTHR43168:SF2">
    <property type="entry name" value="LARGE RIBOSOMAL SUBUNIT PROTEIN BL33C"/>
    <property type="match status" value="1"/>
</dbReference>
<keyword evidence="4" id="KW-0732">Signal</keyword>
<dbReference type="AlphaFoldDB" id="A0A061DE12"/>
<dbReference type="InterPro" id="IPR001705">
    <property type="entry name" value="Ribosomal_bL33"/>
</dbReference>
<dbReference type="VEuPathDB" id="PiroplasmaDB:BBBOND_0403520"/>
<dbReference type="NCBIfam" id="TIGR01023">
    <property type="entry name" value="rpmG_bact"/>
    <property type="match status" value="1"/>
</dbReference>
<dbReference type="InterPro" id="IPR011332">
    <property type="entry name" value="Ribosomal_zn-bd"/>
</dbReference>
<dbReference type="GeneID" id="24566405"/>
<feature type="signal peptide" evidence="4">
    <location>
        <begin position="1"/>
        <end position="24"/>
    </location>
</feature>
<dbReference type="SUPFAM" id="SSF57829">
    <property type="entry name" value="Zn-binding ribosomal proteins"/>
    <property type="match status" value="1"/>
</dbReference>
<evidence type="ECO:0000256" key="3">
    <source>
        <dbReference type="ARBA" id="ARBA00023274"/>
    </source>
</evidence>
<evidence type="ECO:0000313" key="5">
    <source>
        <dbReference type="EMBL" id="CDR97864.1"/>
    </source>
</evidence>
<dbReference type="Pfam" id="PF00471">
    <property type="entry name" value="Ribosomal_L33"/>
    <property type="match status" value="1"/>
</dbReference>
<dbReference type="NCBIfam" id="NF001860">
    <property type="entry name" value="PRK00595.1"/>
    <property type="match status" value="1"/>
</dbReference>
<dbReference type="EMBL" id="LK391710">
    <property type="protein sequence ID" value="CDR97864.1"/>
    <property type="molecule type" value="Genomic_DNA"/>
</dbReference>
<organism evidence="5 6">
    <name type="scientific">Babesia bigemina</name>
    <dbReference type="NCBI Taxonomy" id="5866"/>
    <lineage>
        <taxon>Eukaryota</taxon>
        <taxon>Sar</taxon>
        <taxon>Alveolata</taxon>
        <taxon>Apicomplexa</taxon>
        <taxon>Aconoidasida</taxon>
        <taxon>Piroplasmida</taxon>
        <taxon>Babesiidae</taxon>
        <taxon>Babesia</taxon>
    </lineage>
</organism>